<sequence>MASHKKNENHLLDKDWPRCECDSSHSTIASVHASEFRSTGGTGELSPPPLTPQQPSQNHRRPDSMLDVHFSRPHGEPYCLIPLYLVLFFNNLGFSLTRKSPGSEIGLVG</sequence>
<proteinExistence type="predicted"/>
<evidence type="ECO:0000313" key="2">
    <source>
        <dbReference type="EMBL" id="KAE8331977.1"/>
    </source>
</evidence>
<evidence type="ECO:0000313" key="3">
    <source>
        <dbReference type="Proteomes" id="UP000325945"/>
    </source>
</evidence>
<dbReference type="EMBL" id="ML741767">
    <property type="protein sequence ID" value="KAE8331977.1"/>
    <property type="molecule type" value="Genomic_DNA"/>
</dbReference>
<dbReference type="AlphaFoldDB" id="A0A5N6XFE5"/>
<organism evidence="2 3">
    <name type="scientific">Aspergillus sergii</name>
    <dbReference type="NCBI Taxonomy" id="1034303"/>
    <lineage>
        <taxon>Eukaryota</taxon>
        <taxon>Fungi</taxon>
        <taxon>Dikarya</taxon>
        <taxon>Ascomycota</taxon>
        <taxon>Pezizomycotina</taxon>
        <taxon>Eurotiomycetes</taxon>
        <taxon>Eurotiomycetidae</taxon>
        <taxon>Eurotiales</taxon>
        <taxon>Aspergillaceae</taxon>
        <taxon>Aspergillus</taxon>
        <taxon>Aspergillus subgen. Circumdati</taxon>
    </lineage>
</organism>
<name>A0A5N6XFE5_9EURO</name>
<feature type="region of interest" description="Disordered" evidence="1">
    <location>
        <begin position="32"/>
        <end position="68"/>
    </location>
</feature>
<keyword evidence="3" id="KW-1185">Reference proteome</keyword>
<reference evidence="3" key="1">
    <citation type="submission" date="2019-04" db="EMBL/GenBank/DDBJ databases">
        <title>Friends and foes A comparative genomics studyof 23 Aspergillus species from section Flavi.</title>
        <authorList>
            <consortium name="DOE Joint Genome Institute"/>
            <person name="Kjaerbolling I."/>
            <person name="Vesth T."/>
            <person name="Frisvad J.C."/>
            <person name="Nybo J.L."/>
            <person name="Theobald S."/>
            <person name="Kildgaard S."/>
            <person name="Isbrandt T."/>
            <person name="Kuo A."/>
            <person name="Sato A."/>
            <person name="Lyhne E.K."/>
            <person name="Kogle M.E."/>
            <person name="Wiebenga A."/>
            <person name="Kun R.S."/>
            <person name="Lubbers R.J."/>
            <person name="Makela M.R."/>
            <person name="Barry K."/>
            <person name="Chovatia M."/>
            <person name="Clum A."/>
            <person name="Daum C."/>
            <person name="Haridas S."/>
            <person name="He G."/>
            <person name="LaButti K."/>
            <person name="Lipzen A."/>
            <person name="Mondo S."/>
            <person name="Riley R."/>
            <person name="Salamov A."/>
            <person name="Simmons B.A."/>
            <person name="Magnuson J.K."/>
            <person name="Henrissat B."/>
            <person name="Mortensen U.H."/>
            <person name="Larsen T.O."/>
            <person name="Devries R.P."/>
            <person name="Grigoriev I.V."/>
            <person name="Machida M."/>
            <person name="Baker S.E."/>
            <person name="Andersen M.R."/>
        </authorList>
    </citation>
    <scope>NUCLEOTIDE SEQUENCE [LARGE SCALE GENOMIC DNA]</scope>
    <source>
        <strain evidence="3">CBS 130017</strain>
    </source>
</reference>
<gene>
    <name evidence="2" type="ORF">BDV39DRAFT_167940</name>
</gene>
<protein>
    <submittedName>
        <fullName evidence="2">Uncharacterized protein</fullName>
    </submittedName>
</protein>
<dbReference type="Proteomes" id="UP000325945">
    <property type="component" value="Unassembled WGS sequence"/>
</dbReference>
<evidence type="ECO:0000256" key="1">
    <source>
        <dbReference type="SAM" id="MobiDB-lite"/>
    </source>
</evidence>
<accession>A0A5N6XFE5</accession>